<dbReference type="GO" id="GO:0008410">
    <property type="term" value="F:CoA-transferase activity"/>
    <property type="evidence" value="ECO:0007669"/>
    <property type="project" value="TreeGrafter"/>
</dbReference>
<evidence type="ECO:0000313" key="2">
    <source>
        <dbReference type="EMBL" id="BEQ16453.1"/>
    </source>
</evidence>
<gene>
    <name evidence="2" type="ORF">FAK_35190</name>
</gene>
<proteinExistence type="predicted"/>
<organism evidence="2 3">
    <name type="scientific">Desulfoferula mesophila</name>
    <dbReference type="NCBI Taxonomy" id="3058419"/>
    <lineage>
        <taxon>Bacteria</taxon>
        <taxon>Pseudomonadati</taxon>
        <taxon>Thermodesulfobacteriota</taxon>
        <taxon>Desulfarculia</taxon>
        <taxon>Desulfarculales</taxon>
        <taxon>Desulfarculaceae</taxon>
        <taxon>Desulfoferula</taxon>
    </lineage>
</organism>
<dbReference type="InterPro" id="IPR050483">
    <property type="entry name" value="CoA-transferase_III_domain"/>
</dbReference>
<dbReference type="SUPFAM" id="SSF89796">
    <property type="entry name" value="CoA-transferase family III (CaiB/BaiF)"/>
    <property type="match status" value="1"/>
</dbReference>
<keyword evidence="3" id="KW-1185">Reference proteome</keyword>
<dbReference type="Gene3D" id="3.40.50.10540">
    <property type="entry name" value="Crotonobetainyl-coa:carnitine coa-transferase, domain 1"/>
    <property type="match status" value="1"/>
</dbReference>
<dbReference type="InterPro" id="IPR003673">
    <property type="entry name" value="CoA-Trfase_fam_III"/>
</dbReference>
<evidence type="ECO:0000313" key="3">
    <source>
        <dbReference type="Proteomes" id="UP001366166"/>
    </source>
</evidence>
<dbReference type="KEGG" id="dmp:FAK_35190"/>
<dbReference type="InterPro" id="IPR023606">
    <property type="entry name" value="CoA-Trfase_III_dom_1_sf"/>
</dbReference>
<name>A0AAU9F2A6_9BACT</name>
<protein>
    <submittedName>
        <fullName evidence="2">CoA transferase</fullName>
    </submittedName>
</protein>
<dbReference type="PANTHER" id="PTHR48207">
    <property type="entry name" value="SUCCINATE--HYDROXYMETHYLGLUTARATE COA-TRANSFERASE"/>
    <property type="match status" value="1"/>
</dbReference>
<reference evidence="3" key="1">
    <citation type="journal article" date="2023" name="Arch. Microbiol.">
        <title>Desulfoferula mesophilus gen. nov. sp. nov., a mesophilic sulfate-reducing bacterium isolated from a brackish lake sediment.</title>
        <authorList>
            <person name="Watanabe T."/>
            <person name="Yabe T."/>
            <person name="Tsuji J.M."/>
            <person name="Fukui M."/>
        </authorList>
    </citation>
    <scope>NUCLEOTIDE SEQUENCE [LARGE SCALE GENOMIC DNA]</scope>
    <source>
        <strain evidence="3">12FAK</strain>
    </source>
</reference>
<dbReference type="Gene3D" id="3.30.1540.10">
    <property type="entry name" value="formyl-coa transferase, domain 3"/>
    <property type="match status" value="1"/>
</dbReference>
<dbReference type="PANTHER" id="PTHR48207:SF3">
    <property type="entry name" value="SUCCINATE--HYDROXYMETHYLGLUTARATE COA-TRANSFERASE"/>
    <property type="match status" value="1"/>
</dbReference>
<dbReference type="EMBL" id="AP028679">
    <property type="protein sequence ID" value="BEQ16453.1"/>
    <property type="molecule type" value="Genomic_DNA"/>
</dbReference>
<sequence>MTGYRVLELGGQESLFAGKLLADLGATVIKVEPPDGDPARLLGPLAPGVAAPEASLLWQSLNTGKQGVTLDLGRRQGRELFLRLAVTADVVIEGPGPGGLAELGLGYETLCQARPELILVSITPFGDSGPYRDYAADDLVIWALSGLLYICGDPDRPPVRISLPQCWLHAGADAATGAALALFHRGRTGRGQRVVVSAMRSLERAAYSSRILWDAMGKVMRRQGGGLPIQPLGTTLPIVWPCADGHVVFYIFGGQMGMISNPALAAWMDEEGLAPEEMKSLDWPSLDLGRMPQEEADRRLVEPVAAFFARHTQAELWEQGVRRRVMVYPINDAAGVLADAHLAQRGFWVKMAHPAHAQELTLPGPFVRTEEGLCRVRGPAPTLGRHNGEVYAALGLDQAGLAAMGREGVI</sequence>
<keyword evidence="1 2" id="KW-0808">Transferase</keyword>
<dbReference type="Pfam" id="PF02515">
    <property type="entry name" value="CoA_transf_3"/>
    <property type="match status" value="1"/>
</dbReference>
<accession>A0AAU9F2A6</accession>
<dbReference type="AlphaFoldDB" id="A0AAU9F2A6"/>
<evidence type="ECO:0000256" key="1">
    <source>
        <dbReference type="ARBA" id="ARBA00022679"/>
    </source>
</evidence>
<dbReference type="InterPro" id="IPR044855">
    <property type="entry name" value="CoA-Trfase_III_dom3_sf"/>
</dbReference>
<dbReference type="Proteomes" id="UP001366166">
    <property type="component" value="Chromosome"/>
</dbReference>